<keyword evidence="2" id="KW-0732">Signal</keyword>
<evidence type="ECO:0000313" key="4">
    <source>
        <dbReference type="Proteomes" id="UP000578112"/>
    </source>
</evidence>
<evidence type="ECO:0000256" key="1">
    <source>
        <dbReference type="SAM" id="MobiDB-lite"/>
    </source>
</evidence>
<keyword evidence="4" id="KW-1185">Reference proteome</keyword>
<feature type="compositionally biased region" description="Gly residues" evidence="1">
    <location>
        <begin position="52"/>
        <end position="64"/>
    </location>
</feature>
<feature type="compositionally biased region" description="Low complexity" evidence="1">
    <location>
        <begin position="66"/>
        <end position="75"/>
    </location>
</feature>
<proteinExistence type="predicted"/>
<evidence type="ECO:0000313" key="3">
    <source>
        <dbReference type="EMBL" id="MBB4760339.1"/>
    </source>
</evidence>
<feature type="region of interest" description="Disordered" evidence="1">
    <location>
        <begin position="20"/>
        <end position="81"/>
    </location>
</feature>
<evidence type="ECO:0000256" key="2">
    <source>
        <dbReference type="SAM" id="SignalP"/>
    </source>
</evidence>
<name>A0A7W7MNH6_9ACTN</name>
<dbReference type="EMBL" id="JACHNH010000001">
    <property type="protein sequence ID" value="MBB4760339.1"/>
    <property type="molecule type" value="Genomic_DNA"/>
</dbReference>
<feature type="signal peptide" evidence="2">
    <location>
        <begin position="1"/>
        <end position="20"/>
    </location>
</feature>
<protein>
    <recommendedName>
        <fullName evidence="5">Lipoprotein</fullName>
    </recommendedName>
</protein>
<dbReference type="AlphaFoldDB" id="A0A7W7MNH6"/>
<organism evidence="3 4">
    <name type="scientific">Actinoplanes digitatis</name>
    <dbReference type="NCBI Taxonomy" id="1868"/>
    <lineage>
        <taxon>Bacteria</taxon>
        <taxon>Bacillati</taxon>
        <taxon>Actinomycetota</taxon>
        <taxon>Actinomycetes</taxon>
        <taxon>Micromonosporales</taxon>
        <taxon>Micromonosporaceae</taxon>
        <taxon>Actinoplanes</taxon>
    </lineage>
</organism>
<comment type="caution">
    <text evidence="3">The sequence shown here is derived from an EMBL/GenBank/DDBJ whole genome shotgun (WGS) entry which is preliminary data.</text>
</comment>
<feature type="compositionally biased region" description="Low complexity" evidence="1">
    <location>
        <begin position="25"/>
        <end position="51"/>
    </location>
</feature>
<dbReference type="RefSeq" id="WP_184990075.1">
    <property type="nucleotide sequence ID" value="NZ_BOMK01000068.1"/>
</dbReference>
<reference evidence="3 4" key="1">
    <citation type="submission" date="2020-08" db="EMBL/GenBank/DDBJ databases">
        <title>Sequencing the genomes of 1000 actinobacteria strains.</title>
        <authorList>
            <person name="Klenk H.-P."/>
        </authorList>
    </citation>
    <scope>NUCLEOTIDE SEQUENCE [LARGE SCALE GENOMIC DNA]</scope>
    <source>
        <strain evidence="3 4">DSM 43149</strain>
    </source>
</reference>
<dbReference type="Proteomes" id="UP000578112">
    <property type="component" value="Unassembled WGS sequence"/>
</dbReference>
<dbReference type="PROSITE" id="PS51257">
    <property type="entry name" value="PROKAR_LIPOPROTEIN"/>
    <property type="match status" value="1"/>
</dbReference>
<evidence type="ECO:0008006" key="5">
    <source>
        <dbReference type="Google" id="ProtNLM"/>
    </source>
</evidence>
<feature type="chain" id="PRO_5039226015" description="Lipoprotein" evidence="2">
    <location>
        <begin position="21"/>
        <end position="242"/>
    </location>
</feature>
<accession>A0A7W7MNH6</accession>
<gene>
    <name evidence="3" type="ORF">BJ971_000895</name>
</gene>
<sequence>MRKTLLGAVVLVLALQGCSADDDSSAAPPSSGSHSLPPSAAAAPSGEASAGATGGPGAVGGPAGSPGPTASATSGLGEAPAPAGFLDGKRQVFFLPRLNETELPDSVLAVTGGGRLQVTDDYTDRALFVPVPKGGGAPERLIKTGALRAGGEPFCLQVRAAAGTLTVVTAACDAAEPAQLFTFEASGRDEEGRTTYAVRNRAAFLQWHPLGATGLVAEEIGDSALETTFTLQDQGAAKLPRA</sequence>